<dbReference type="PANTHER" id="PTHR11473">
    <property type="entry name" value="AROMATIC AMINO ACID HYDROXYLASE"/>
    <property type="match status" value="1"/>
</dbReference>
<name>A0A926N4S6_9BACL</name>
<evidence type="ECO:0000313" key="10">
    <source>
        <dbReference type="Proteomes" id="UP000661691"/>
    </source>
</evidence>
<comment type="caution">
    <text evidence="9">The sequence shown here is derived from an EMBL/GenBank/DDBJ whole genome shotgun (WGS) entry which is preliminary data.</text>
</comment>
<keyword evidence="3 7" id="KW-0479">Metal-binding</keyword>
<dbReference type="InterPro" id="IPR001273">
    <property type="entry name" value="ArAA_hydroxylase"/>
</dbReference>
<sequence>MTTTLVNPIPAHLKRYVSKQDYEQYTPINQAVWRYVMRQNYHYFKKHSHASYQDGLFQSGILIDRIPRVEEMDACLKPFGWGAVPIDGLIPGVAFFDFQAHGLLPIATDLRTLDHIAYTPTPDIIHEAAGHAPILCDPEYAYYVKRFGEIGAKALSNQEELEVFKATRLLSQLMEKPDSTPDQIKEAEQLLQEKIAQVTEVSEATLISRLYWWTVEYGLIGSCEQPKIYGAGLLSSMGEGQNCLSDQIKKIPFDLEKIIDTDYDVTRPQPQLFVCDSFQQLVDAVEQLSKRMAFQTGGTEGLRKALRSADTATAQYHTGLQVTGTFTDLIYDGTGEAIYLKTTGPTSLSYHGSQIPHHGKETHADGFGAPIGKCITPISTDLKPDSKITIQYESGVCVEGRIVQWFEQNGQVLLLSLIDCTVSYQEQILFHPEWGTYDLAIGSHISSVFAGAADPEHFFQDETEATDTKLDATSCVSLSTLDHLYQAIREIREGEADMHAIENIIQTLDDQYPQDWLLRIEILELFAQTSNHKHARLEQHVNRTLHRIAEEKPELKMWIERGLDLLKQS</sequence>
<dbReference type="Pfam" id="PF00351">
    <property type="entry name" value="Biopterin_H"/>
    <property type="match status" value="2"/>
</dbReference>
<dbReference type="Gene3D" id="1.10.800.10">
    <property type="entry name" value="Aromatic amino acid hydroxylase"/>
    <property type="match status" value="1"/>
</dbReference>
<reference evidence="9" key="1">
    <citation type="submission" date="2020-09" db="EMBL/GenBank/DDBJ databases">
        <title>A novel bacterium of genus Hazenella, isolated from South China Sea.</title>
        <authorList>
            <person name="Huang H."/>
            <person name="Mo K."/>
            <person name="Hu Y."/>
        </authorList>
    </citation>
    <scope>NUCLEOTIDE SEQUENCE</scope>
    <source>
        <strain evidence="9">IB182357</strain>
    </source>
</reference>
<dbReference type="Gene3D" id="1.20.58.690">
    <property type="match status" value="1"/>
</dbReference>
<dbReference type="PROSITE" id="PS51410">
    <property type="entry name" value="BH4_AAA_HYDROXYL_2"/>
    <property type="match status" value="1"/>
</dbReference>
<dbReference type="RefSeq" id="WP_191139187.1">
    <property type="nucleotide sequence ID" value="NZ_JACXAG020000002.1"/>
</dbReference>
<organism evidence="9 10">
    <name type="scientific">Polycladospora coralii</name>
    <dbReference type="NCBI Taxonomy" id="2771432"/>
    <lineage>
        <taxon>Bacteria</taxon>
        <taxon>Bacillati</taxon>
        <taxon>Bacillota</taxon>
        <taxon>Bacilli</taxon>
        <taxon>Bacillales</taxon>
        <taxon>Thermoactinomycetaceae</taxon>
        <taxon>Polycladospora</taxon>
    </lineage>
</organism>
<dbReference type="GO" id="GO:0005506">
    <property type="term" value="F:iron ion binding"/>
    <property type="evidence" value="ECO:0007669"/>
    <property type="project" value="InterPro"/>
</dbReference>
<evidence type="ECO:0000256" key="4">
    <source>
        <dbReference type="ARBA" id="ARBA00023002"/>
    </source>
</evidence>
<feature type="binding site" evidence="7">
    <location>
        <position position="216"/>
    </location>
    <ligand>
        <name>Fe cation</name>
        <dbReference type="ChEBI" id="CHEBI:24875"/>
    </ligand>
</feature>
<keyword evidence="6" id="KW-0503">Monooxygenase</keyword>
<dbReference type="NCBIfam" id="NF010657">
    <property type="entry name" value="PRK14056.1"/>
    <property type="match status" value="1"/>
</dbReference>
<evidence type="ECO:0000313" key="9">
    <source>
        <dbReference type="EMBL" id="MBD1370909.1"/>
    </source>
</evidence>
<proteinExistence type="inferred from homology"/>
<keyword evidence="5 7" id="KW-0408">Iron</keyword>
<dbReference type="InterPro" id="IPR036329">
    <property type="entry name" value="Aro-AA_hydroxylase_C_sf"/>
</dbReference>
<evidence type="ECO:0000256" key="6">
    <source>
        <dbReference type="ARBA" id="ARBA00023033"/>
    </source>
</evidence>
<comment type="cofactor">
    <cofactor evidence="1 7">
        <name>Fe(2+)</name>
        <dbReference type="ChEBI" id="CHEBI:29033"/>
    </cofactor>
</comment>
<dbReference type="GO" id="GO:0016714">
    <property type="term" value="F:oxidoreductase activity, acting on paired donors, with incorporation or reduction of molecular oxygen, reduced pteridine as one donor, and incorporation of one atom of oxygen"/>
    <property type="evidence" value="ECO:0007669"/>
    <property type="project" value="InterPro"/>
</dbReference>
<dbReference type="PANTHER" id="PTHR11473:SF24">
    <property type="entry name" value="PHENYLALANINE-4-HYDROXYLASE"/>
    <property type="match status" value="1"/>
</dbReference>
<protein>
    <submittedName>
        <fullName evidence="9">Aromatic amino acid hydroxylase</fullName>
    </submittedName>
</protein>
<feature type="binding site" evidence="7">
    <location>
        <position position="131"/>
    </location>
    <ligand>
        <name>Fe cation</name>
        <dbReference type="ChEBI" id="CHEBI:24875"/>
    </ligand>
</feature>
<dbReference type="Proteomes" id="UP000661691">
    <property type="component" value="Unassembled WGS sequence"/>
</dbReference>
<accession>A0A926N4S6</accession>
<dbReference type="CDD" id="cd00361">
    <property type="entry name" value="arom_aa_hydroxylase"/>
    <property type="match status" value="1"/>
</dbReference>
<keyword evidence="10" id="KW-1185">Reference proteome</keyword>
<evidence type="ECO:0000256" key="3">
    <source>
        <dbReference type="ARBA" id="ARBA00022723"/>
    </source>
</evidence>
<evidence type="ECO:0000256" key="7">
    <source>
        <dbReference type="PIRSR" id="PIRSR601273-2"/>
    </source>
</evidence>
<dbReference type="EMBL" id="JACXAH010000002">
    <property type="protein sequence ID" value="MBD1370909.1"/>
    <property type="molecule type" value="Genomic_DNA"/>
</dbReference>
<dbReference type="AlphaFoldDB" id="A0A926N4S6"/>
<keyword evidence="4" id="KW-0560">Oxidoreductase</keyword>
<feature type="domain" description="Biopterin-dependent aromatic amino acid hydroxylase family profile" evidence="8">
    <location>
        <begin position="1"/>
        <end position="338"/>
    </location>
</feature>
<feature type="binding site" evidence="7">
    <location>
        <position position="126"/>
    </location>
    <ligand>
        <name>Fe cation</name>
        <dbReference type="ChEBI" id="CHEBI:24875"/>
    </ligand>
</feature>
<evidence type="ECO:0000259" key="8">
    <source>
        <dbReference type="PROSITE" id="PS51410"/>
    </source>
</evidence>
<dbReference type="SUPFAM" id="SSF56534">
    <property type="entry name" value="Aromatic aminoacid monoxygenases, catalytic and oligomerization domains"/>
    <property type="match status" value="1"/>
</dbReference>
<dbReference type="InterPro" id="IPR036951">
    <property type="entry name" value="ArAA_hydroxylase_sf"/>
</dbReference>
<gene>
    <name evidence="9" type="ORF">IC620_00850</name>
</gene>
<dbReference type="InterPro" id="IPR019774">
    <property type="entry name" value="Aromatic-AA_hydroxylase_C"/>
</dbReference>
<evidence type="ECO:0000256" key="1">
    <source>
        <dbReference type="ARBA" id="ARBA00001954"/>
    </source>
</evidence>
<comment type="similarity">
    <text evidence="2">Belongs to the biopterin-dependent aromatic amino acid hydroxylase family.</text>
</comment>
<dbReference type="GO" id="GO:0009072">
    <property type="term" value="P:aromatic amino acid metabolic process"/>
    <property type="evidence" value="ECO:0007669"/>
    <property type="project" value="InterPro"/>
</dbReference>
<evidence type="ECO:0000256" key="5">
    <source>
        <dbReference type="ARBA" id="ARBA00023004"/>
    </source>
</evidence>
<evidence type="ECO:0000256" key="2">
    <source>
        <dbReference type="ARBA" id="ARBA00009712"/>
    </source>
</evidence>